<dbReference type="PANTHER" id="PTHR43027:SF2">
    <property type="entry name" value="TRANSPORT PERMEASE PROTEIN"/>
    <property type="match status" value="1"/>
</dbReference>
<feature type="transmembrane region" description="Helical" evidence="6">
    <location>
        <begin position="103"/>
        <end position="127"/>
    </location>
</feature>
<evidence type="ECO:0000313" key="9">
    <source>
        <dbReference type="Proteomes" id="UP001422759"/>
    </source>
</evidence>
<proteinExistence type="inferred from homology"/>
<keyword evidence="9" id="KW-1185">Reference proteome</keyword>
<feature type="transmembrane region" description="Helical" evidence="6">
    <location>
        <begin position="171"/>
        <end position="189"/>
    </location>
</feature>
<evidence type="ECO:0000313" key="8">
    <source>
        <dbReference type="EMBL" id="GAA2153988.1"/>
    </source>
</evidence>
<evidence type="ECO:0000256" key="1">
    <source>
        <dbReference type="ARBA" id="ARBA00004141"/>
    </source>
</evidence>
<feature type="transmembrane region" description="Helical" evidence="6">
    <location>
        <begin position="24"/>
        <end position="46"/>
    </location>
</feature>
<dbReference type="Pfam" id="PF01061">
    <property type="entry name" value="ABC2_membrane"/>
    <property type="match status" value="1"/>
</dbReference>
<feature type="transmembrane region" description="Helical" evidence="6">
    <location>
        <begin position="228"/>
        <end position="246"/>
    </location>
</feature>
<name>A0ABN3A552_9ACTN</name>
<dbReference type="EMBL" id="BAAANT010000040">
    <property type="protein sequence ID" value="GAA2153988.1"/>
    <property type="molecule type" value="Genomic_DNA"/>
</dbReference>
<keyword evidence="4 6" id="KW-0472">Membrane</keyword>
<dbReference type="PROSITE" id="PS51012">
    <property type="entry name" value="ABC_TM2"/>
    <property type="match status" value="1"/>
</dbReference>
<evidence type="ECO:0000256" key="5">
    <source>
        <dbReference type="ARBA" id="ARBA00023251"/>
    </source>
</evidence>
<evidence type="ECO:0000256" key="4">
    <source>
        <dbReference type="ARBA" id="ARBA00023136"/>
    </source>
</evidence>
<evidence type="ECO:0000256" key="3">
    <source>
        <dbReference type="ARBA" id="ARBA00022989"/>
    </source>
</evidence>
<evidence type="ECO:0000256" key="6">
    <source>
        <dbReference type="RuleBase" id="RU361157"/>
    </source>
</evidence>
<evidence type="ECO:0000256" key="2">
    <source>
        <dbReference type="ARBA" id="ARBA00022692"/>
    </source>
</evidence>
<keyword evidence="6" id="KW-0813">Transport</keyword>
<feature type="domain" description="ABC transmembrane type-2" evidence="7">
    <location>
        <begin position="24"/>
        <end position="249"/>
    </location>
</feature>
<gene>
    <name evidence="8" type="ORF">GCM10009760_52410</name>
</gene>
<comment type="similarity">
    <text evidence="6">Belongs to the ABC-2 integral membrane protein family.</text>
</comment>
<comment type="caution">
    <text evidence="8">The sequence shown here is derived from an EMBL/GenBank/DDBJ whole genome shotgun (WGS) entry which is preliminary data.</text>
</comment>
<accession>A0ABN3A552</accession>
<feature type="transmembrane region" description="Helical" evidence="6">
    <location>
        <begin position="139"/>
        <end position="164"/>
    </location>
</feature>
<keyword evidence="6" id="KW-1003">Cell membrane</keyword>
<dbReference type="InterPro" id="IPR052902">
    <property type="entry name" value="ABC-2_transporter"/>
</dbReference>
<keyword evidence="5" id="KW-0046">Antibiotic resistance</keyword>
<keyword evidence="2 6" id="KW-0812">Transmembrane</keyword>
<sequence length="249" mass="26088">MSTSRNALRRLTATEAKLFLRDPVTAFFSLAFPVVLMGILGSIPALRRTSAALHGLSTIDLYAPIMAVFTLLMLAMNGLPPVLAGYREKGVLRRLSASPVRPVLLLGALLPLYLAVAVVSLLLVGVAGVLCGVSLPKQVAGFVVAFAFSAAALFALGLLVAALAPSAKAGNAIGATLFFPLMFFSGVWIPRDMMPGMLRRIGDFTPSGAAVQSVQDAWTGHFPHGVDLVTLAVFALVAGGAAAKLFRWE</sequence>
<feature type="transmembrane region" description="Helical" evidence="6">
    <location>
        <begin position="61"/>
        <end position="83"/>
    </location>
</feature>
<dbReference type="RefSeq" id="WP_344468430.1">
    <property type="nucleotide sequence ID" value="NZ_BAAANT010000040.1"/>
</dbReference>
<dbReference type="InterPro" id="IPR000412">
    <property type="entry name" value="ABC_2_transport"/>
</dbReference>
<reference evidence="8 9" key="1">
    <citation type="journal article" date="2019" name="Int. J. Syst. Evol. Microbiol.">
        <title>The Global Catalogue of Microorganisms (GCM) 10K type strain sequencing project: providing services to taxonomists for standard genome sequencing and annotation.</title>
        <authorList>
            <consortium name="The Broad Institute Genomics Platform"/>
            <consortium name="The Broad Institute Genome Sequencing Center for Infectious Disease"/>
            <person name="Wu L."/>
            <person name="Ma J."/>
        </authorList>
    </citation>
    <scope>NUCLEOTIDE SEQUENCE [LARGE SCALE GENOMIC DNA]</scope>
    <source>
        <strain evidence="8 9">JCM 14560</strain>
    </source>
</reference>
<organism evidence="8 9">
    <name type="scientific">Kitasatospora kazusensis</name>
    <dbReference type="NCBI Taxonomy" id="407974"/>
    <lineage>
        <taxon>Bacteria</taxon>
        <taxon>Bacillati</taxon>
        <taxon>Actinomycetota</taxon>
        <taxon>Actinomycetes</taxon>
        <taxon>Kitasatosporales</taxon>
        <taxon>Streptomycetaceae</taxon>
        <taxon>Kitasatospora</taxon>
    </lineage>
</organism>
<dbReference type="PANTHER" id="PTHR43027">
    <property type="entry name" value="DOXORUBICIN RESISTANCE ABC TRANSPORTER PERMEASE PROTEIN DRRC-RELATED"/>
    <property type="match status" value="1"/>
</dbReference>
<dbReference type="PIRSF" id="PIRSF006648">
    <property type="entry name" value="DrrB"/>
    <property type="match status" value="1"/>
</dbReference>
<dbReference type="InterPro" id="IPR047817">
    <property type="entry name" value="ABC2_TM_bact-type"/>
</dbReference>
<comment type="subcellular location">
    <subcellularLocation>
        <location evidence="6">Cell membrane</location>
        <topology evidence="6">Multi-pass membrane protein</topology>
    </subcellularLocation>
    <subcellularLocation>
        <location evidence="1">Membrane</location>
        <topology evidence="1">Multi-pass membrane protein</topology>
    </subcellularLocation>
</comment>
<keyword evidence="3 6" id="KW-1133">Transmembrane helix</keyword>
<protein>
    <recommendedName>
        <fullName evidence="6">Transport permease protein</fullName>
    </recommendedName>
</protein>
<dbReference type="Proteomes" id="UP001422759">
    <property type="component" value="Unassembled WGS sequence"/>
</dbReference>
<evidence type="ECO:0000259" key="7">
    <source>
        <dbReference type="PROSITE" id="PS51012"/>
    </source>
</evidence>
<dbReference type="InterPro" id="IPR013525">
    <property type="entry name" value="ABC2_TM"/>
</dbReference>